<sequence length="224" mass="25955">MGYYGKLEEKKLAQKLRSNGLSYGEIQKRVKVSKDTLSRWCRDVILSPEQINRLVQNKLNGATKGRMIGAKKQQKERIERTKRLFESGKSKIGRLTKRDRFMAGIGLYIGDGGKNDQRFGFANSDPNTIKFMTNWLIEFYDISPNKMAGQIWIHDNLDEKKARKYWSVLTKIPEKRIYKSYIAKNKIGSKKIRKQVHKFGVFTLLYLSTKTQREILGLMAGVLN</sequence>
<dbReference type="Proteomes" id="UP000033995">
    <property type="component" value="Unassembled WGS sequence"/>
</dbReference>
<accession>A0A0G0A7G9</accession>
<protein>
    <submittedName>
        <fullName evidence="1">Uncharacterized protein</fullName>
    </submittedName>
</protein>
<dbReference type="EMBL" id="LBOZ01000005">
    <property type="protein sequence ID" value="KKP47216.1"/>
    <property type="molecule type" value="Genomic_DNA"/>
</dbReference>
<evidence type="ECO:0000313" key="2">
    <source>
        <dbReference type="Proteomes" id="UP000033995"/>
    </source>
</evidence>
<evidence type="ECO:0000313" key="1">
    <source>
        <dbReference type="EMBL" id="KKP47216.1"/>
    </source>
</evidence>
<name>A0A0G0A7G9_9BACT</name>
<proteinExistence type="predicted"/>
<organism evidence="1 2">
    <name type="scientific">Candidatus Woesebacteria bacterium GW2011_GWA2_33_28</name>
    <dbReference type="NCBI Taxonomy" id="1618561"/>
    <lineage>
        <taxon>Bacteria</taxon>
        <taxon>Candidatus Woeseibacteriota</taxon>
    </lineage>
</organism>
<dbReference type="AlphaFoldDB" id="A0A0G0A7G9"/>
<comment type="caution">
    <text evidence="1">The sequence shown here is derived from an EMBL/GenBank/DDBJ whole genome shotgun (WGS) entry which is preliminary data.</text>
</comment>
<gene>
    <name evidence="1" type="ORF">UR38_C0005G0029</name>
</gene>
<reference evidence="1 2" key="1">
    <citation type="journal article" date="2015" name="Nature">
        <title>rRNA introns, odd ribosomes, and small enigmatic genomes across a large radiation of phyla.</title>
        <authorList>
            <person name="Brown C.T."/>
            <person name="Hug L.A."/>
            <person name="Thomas B.C."/>
            <person name="Sharon I."/>
            <person name="Castelle C.J."/>
            <person name="Singh A."/>
            <person name="Wilkins M.J."/>
            <person name="Williams K.H."/>
            <person name="Banfield J.F."/>
        </authorList>
    </citation>
    <scope>NUCLEOTIDE SEQUENCE [LARGE SCALE GENOMIC DNA]</scope>
</reference>